<dbReference type="OMA" id="ERYTWIL"/>
<dbReference type="SUPFAM" id="SSF49723">
    <property type="entry name" value="Lipase/lipooxygenase domain (PLAT/LH2 domain)"/>
    <property type="match status" value="1"/>
</dbReference>
<comment type="caution">
    <text evidence="7">Lacks conserved residue(s) required for the propagation of feature annotation.</text>
</comment>
<feature type="transmembrane region" description="Helical" evidence="8">
    <location>
        <begin position="287"/>
        <end position="305"/>
    </location>
</feature>
<dbReference type="Pfam" id="PF01825">
    <property type="entry name" value="GPS"/>
    <property type="match status" value="1"/>
</dbReference>
<feature type="non-terminal residue" evidence="11">
    <location>
        <position position="1"/>
    </location>
</feature>
<dbReference type="InterPro" id="IPR001024">
    <property type="entry name" value="PLAT/LH2_dom"/>
</dbReference>
<evidence type="ECO:0000256" key="4">
    <source>
        <dbReference type="ARBA" id="ARBA00022989"/>
    </source>
</evidence>
<dbReference type="PROSITE" id="PS50221">
    <property type="entry name" value="GAIN_B"/>
    <property type="match status" value="1"/>
</dbReference>
<dbReference type="PANTHER" id="PTHR10877">
    <property type="entry name" value="POLYCYSTIN FAMILY MEMBER"/>
    <property type="match status" value="1"/>
</dbReference>
<feature type="transmembrane region" description="Helical" evidence="8">
    <location>
        <begin position="80"/>
        <end position="99"/>
    </location>
</feature>
<dbReference type="FunFam" id="2.60.60.20:FF:000016">
    <property type="entry name" value="Polycystin family receptor for egg jelly"/>
    <property type="match status" value="1"/>
</dbReference>
<evidence type="ECO:0000259" key="9">
    <source>
        <dbReference type="PROSITE" id="PS50095"/>
    </source>
</evidence>
<proteinExistence type="inferred from homology"/>
<evidence type="ECO:0000256" key="7">
    <source>
        <dbReference type="PROSITE-ProRule" id="PRU00152"/>
    </source>
</evidence>
<comment type="similarity">
    <text evidence="2">Belongs to the polycystin family.</text>
</comment>
<sequence length="319" mass="35848">ELSPNCSYILQSYTGSCLYRNVSTQAWMGDGCEVQRSSPRTTICSCNHFTTFGSGFFVAPNPINFSEAFKGFSNLSDNPAVFSVVVSVIGLYIILVIFARRADNSDVRKVGVTVLPDNDPRDRYSYEISIHTGFHQGCGTTARVYIQLIGSISDSHTTELRDANRPRFQRGAIDQFLFTVPESLGKLEELRIWHDNSGLSPGWFLFKVQVRDVQTDQKWWFVCNNWLAVDENDGSVDRTLTVANKKDLAKFNILFVNATRRNLLDGHLWLSVVTRPPKSTFTRVQRLTCCLVLLLTTMVSNAMFYQVGPGNKDTTITLG</sequence>
<dbReference type="HOGENOM" id="CLU_009624_1_0_1"/>
<name>A7SE37_NEMVE</name>
<evidence type="ECO:0000256" key="3">
    <source>
        <dbReference type="ARBA" id="ARBA00022692"/>
    </source>
</evidence>
<dbReference type="Pfam" id="PF01477">
    <property type="entry name" value="PLAT"/>
    <property type="match status" value="1"/>
</dbReference>
<dbReference type="InterPro" id="IPR057244">
    <property type="entry name" value="GAIN_B"/>
</dbReference>
<keyword evidence="4 8" id="KW-1133">Transmembrane helix</keyword>
<organism evidence="11 12">
    <name type="scientific">Nematostella vectensis</name>
    <name type="common">Starlet sea anemone</name>
    <dbReference type="NCBI Taxonomy" id="45351"/>
    <lineage>
        <taxon>Eukaryota</taxon>
        <taxon>Metazoa</taxon>
        <taxon>Cnidaria</taxon>
        <taxon>Anthozoa</taxon>
        <taxon>Hexacorallia</taxon>
        <taxon>Actiniaria</taxon>
        <taxon>Edwardsiidae</taxon>
        <taxon>Nematostella</taxon>
    </lineage>
</organism>
<dbReference type="Gene3D" id="2.60.220.50">
    <property type="match status" value="1"/>
</dbReference>
<dbReference type="GO" id="GO:0016020">
    <property type="term" value="C:membrane"/>
    <property type="evidence" value="ECO:0000318"/>
    <property type="project" value="GO_Central"/>
</dbReference>
<dbReference type="Proteomes" id="UP000001593">
    <property type="component" value="Unassembled WGS sequence"/>
</dbReference>
<keyword evidence="5 8" id="KW-0472">Membrane</keyword>
<dbReference type="STRING" id="45351.A7SE37"/>
<dbReference type="InParanoid" id="A7SE37"/>
<evidence type="ECO:0000256" key="6">
    <source>
        <dbReference type="ARBA" id="ARBA00023157"/>
    </source>
</evidence>
<feature type="domain" description="PLAT" evidence="9">
    <location>
        <begin position="124"/>
        <end position="241"/>
    </location>
</feature>
<dbReference type="InterPro" id="IPR051223">
    <property type="entry name" value="Polycystin"/>
</dbReference>
<dbReference type="CDD" id="cd01752">
    <property type="entry name" value="PLAT_polycystin"/>
    <property type="match status" value="1"/>
</dbReference>
<dbReference type="SMART" id="SM00308">
    <property type="entry name" value="LH2"/>
    <property type="match status" value="1"/>
</dbReference>
<evidence type="ECO:0000313" key="11">
    <source>
        <dbReference type="EMBL" id="EDO38018.1"/>
    </source>
</evidence>
<dbReference type="AlphaFoldDB" id="A7SE37"/>
<evidence type="ECO:0000256" key="5">
    <source>
        <dbReference type="ARBA" id="ARBA00023136"/>
    </source>
</evidence>
<dbReference type="PANTHER" id="PTHR10877:SF150">
    <property type="entry name" value="REJ DOMAIN-CONTAINING PROTEIN"/>
    <property type="match status" value="1"/>
</dbReference>
<dbReference type="GO" id="GO:0005262">
    <property type="term" value="F:calcium channel activity"/>
    <property type="evidence" value="ECO:0000318"/>
    <property type="project" value="GO_Central"/>
</dbReference>
<dbReference type="PROSITE" id="PS50095">
    <property type="entry name" value="PLAT"/>
    <property type="match status" value="1"/>
</dbReference>
<dbReference type="InterPro" id="IPR000203">
    <property type="entry name" value="GPS"/>
</dbReference>
<gene>
    <name evidence="11" type="ORF">NEMVEDRAFT_v1g114911</name>
</gene>
<evidence type="ECO:0000256" key="1">
    <source>
        <dbReference type="ARBA" id="ARBA00004370"/>
    </source>
</evidence>
<evidence type="ECO:0000256" key="2">
    <source>
        <dbReference type="ARBA" id="ARBA00007200"/>
    </source>
</evidence>
<feature type="domain" description="GAIN-B" evidence="10">
    <location>
        <begin position="1"/>
        <end position="64"/>
    </location>
</feature>
<comment type="subcellular location">
    <subcellularLocation>
        <location evidence="1">Membrane</location>
    </subcellularLocation>
</comment>
<reference evidence="11 12" key="1">
    <citation type="journal article" date="2007" name="Science">
        <title>Sea anemone genome reveals ancestral eumetazoan gene repertoire and genomic organization.</title>
        <authorList>
            <person name="Putnam N.H."/>
            <person name="Srivastava M."/>
            <person name="Hellsten U."/>
            <person name="Dirks B."/>
            <person name="Chapman J."/>
            <person name="Salamov A."/>
            <person name="Terry A."/>
            <person name="Shapiro H."/>
            <person name="Lindquist E."/>
            <person name="Kapitonov V.V."/>
            <person name="Jurka J."/>
            <person name="Genikhovich G."/>
            <person name="Grigoriev I.V."/>
            <person name="Lucas S.M."/>
            <person name="Steele R.E."/>
            <person name="Finnerty J.R."/>
            <person name="Technau U."/>
            <person name="Martindale M.Q."/>
            <person name="Rokhsar D.S."/>
        </authorList>
    </citation>
    <scope>NUCLEOTIDE SEQUENCE [LARGE SCALE GENOMIC DNA]</scope>
    <source>
        <strain evidence="12">CH2 X CH6</strain>
    </source>
</reference>
<protein>
    <submittedName>
        <fullName evidence="11">Uncharacterized protein</fullName>
    </submittedName>
</protein>
<evidence type="ECO:0000313" key="12">
    <source>
        <dbReference type="Proteomes" id="UP000001593"/>
    </source>
</evidence>
<dbReference type="eggNOG" id="KOG3599">
    <property type="taxonomic scope" value="Eukaryota"/>
</dbReference>
<dbReference type="Gene3D" id="2.60.60.20">
    <property type="entry name" value="PLAT/LH2 domain"/>
    <property type="match status" value="1"/>
</dbReference>
<evidence type="ECO:0000259" key="10">
    <source>
        <dbReference type="PROSITE" id="PS50221"/>
    </source>
</evidence>
<dbReference type="InterPro" id="IPR042060">
    <property type="entry name" value="PLAT_polycystin1"/>
</dbReference>
<dbReference type="PhylomeDB" id="A7SE37"/>
<dbReference type="InterPro" id="IPR046338">
    <property type="entry name" value="GAIN_dom_sf"/>
</dbReference>
<evidence type="ECO:0000256" key="8">
    <source>
        <dbReference type="SAM" id="Phobius"/>
    </source>
</evidence>
<keyword evidence="6" id="KW-1015">Disulfide bond</keyword>
<dbReference type="InterPro" id="IPR036392">
    <property type="entry name" value="PLAT/LH2_dom_sf"/>
</dbReference>
<accession>A7SE37</accession>
<keyword evidence="12" id="KW-1185">Reference proteome</keyword>
<dbReference type="GO" id="GO:0050982">
    <property type="term" value="P:detection of mechanical stimulus"/>
    <property type="evidence" value="ECO:0000318"/>
    <property type="project" value="GO_Central"/>
</dbReference>
<keyword evidence="3 8" id="KW-0812">Transmembrane</keyword>
<dbReference type="EMBL" id="DS469634">
    <property type="protein sequence ID" value="EDO38018.1"/>
    <property type="molecule type" value="Genomic_DNA"/>
</dbReference>